<dbReference type="InterPro" id="IPR013656">
    <property type="entry name" value="PAS_4"/>
</dbReference>
<dbReference type="InterPro" id="IPR000014">
    <property type="entry name" value="PAS"/>
</dbReference>
<feature type="domain" description="GGDEF" evidence="7">
    <location>
        <begin position="393"/>
        <end position="525"/>
    </location>
</feature>
<sequence>MLTRLSLRKSLPLLLGLFAGLYILLMIGLHLPRTARLAEEDLKRYTEQILILVQSSASDHLRQRRTDELQSVLADLGSLPGVRWAMVIDDRQRVIAASRLGLDPGEQLGDAGTLQTLLGGDRSRWQPLQERRYLASYPLVHTYAQGQLLRNNLLVSLDYEQHLDQRRSNAWMSLTQTLGLLLLLGLLLNLLYGRLVTRRLGVISTAVQRYASGDSNAQASVGGRDEISRLAENFNQMIQQLGENQTALRDSEQLLRNLVSAAPIAMLIIDADGRVEEANPAAGRLFGRSLRSLAELPSQALLGEPNWRQLQERPRQQQEITVRCGDRPLSLEGSCTPFERNGQAFHLLLLHDIGDRKRAEQRLRHLANFDQLTEVANRNHLLIRLDELLARGGPLSLLFLNIDHFKRINDSLGHDIGDQLLRAVADRLRLYASPRDLLARLGGDEFLFLLDGRDSAAAVGLGERLLEALRQPFQARQYSLYITASLGITQHTGRGGTGSELLKQADLALLRAKTEGRNRLACFDSQLAAEAEERQRMEDELRLAIAREEFELHYQPQVDNDNRPRSVEALLRWRSPSRGLVSPLQFIPVLEDTGMIRDVSRWVFRQACRQAVQWSAQGLKLRVAVNLSPLDFRQPNLAEILTGILAEEGAPAELIELELTESALLESDGSVQETLRRLKEIGLPLYLDDFGTGYSSLTYLQKFRFDGLKIDRQFVAELPENPRSVALVRGILTMAAQLGLEVVAEGVENERQAAFLRLNGCHRLQGFLFARPRPAADCAWQAQRA</sequence>
<dbReference type="InterPro" id="IPR035965">
    <property type="entry name" value="PAS-like_dom_sf"/>
</dbReference>
<gene>
    <name evidence="8" type="ORF">PT85_09355</name>
    <name evidence="9" type="ORF">SAMN05421672_101160</name>
</gene>
<dbReference type="InterPro" id="IPR035919">
    <property type="entry name" value="EAL_sf"/>
</dbReference>
<dbReference type="SMART" id="SM00304">
    <property type="entry name" value="HAMP"/>
    <property type="match status" value="1"/>
</dbReference>
<evidence type="ECO:0000313" key="11">
    <source>
        <dbReference type="Proteomes" id="UP000186079"/>
    </source>
</evidence>
<evidence type="ECO:0000259" key="5">
    <source>
        <dbReference type="PROSITE" id="PS50883"/>
    </source>
</evidence>
<dbReference type="InterPro" id="IPR029787">
    <property type="entry name" value="Nucleotide_cyclase"/>
</dbReference>
<dbReference type="STRING" id="706570.PT85_09355"/>
<dbReference type="PROSITE" id="PS50887">
    <property type="entry name" value="GGDEF"/>
    <property type="match status" value="1"/>
</dbReference>
<dbReference type="GO" id="GO:0016020">
    <property type="term" value="C:membrane"/>
    <property type="evidence" value="ECO:0007669"/>
    <property type="project" value="InterPro"/>
</dbReference>
<dbReference type="Pfam" id="PF00990">
    <property type="entry name" value="GGDEF"/>
    <property type="match status" value="1"/>
</dbReference>
<evidence type="ECO:0000313" key="8">
    <source>
        <dbReference type="EMBL" id="KHO64411.1"/>
    </source>
</evidence>
<evidence type="ECO:0000256" key="2">
    <source>
        <dbReference type="SAM" id="Coils"/>
    </source>
</evidence>
<dbReference type="PROSITE" id="PS50885">
    <property type="entry name" value="HAMP"/>
    <property type="match status" value="1"/>
</dbReference>
<keyword evidence="3" id="KW-0472">Membrane</keyword>
<dbReference type="NCBIfam" id="TIGR00229">
    <property type="entry name" value="sensory_box"/>
    <property type="match status" value="1"/>
</dbReference>
<accession>A0A0B3BTM4</accession>
<dbReference type="InterPro" id="IPR000160">
    <property type="entry name" value="GGDEF_dom"/>
</dbReference>
<dbReference type="CDD" id="cd00130">
    <property type="entry name" value="PAS"/>
    <property type="match status" value="1"/>
</dbReference>
<feature type="domain" description="PAS" evidence="4">
    <location>
        <begin position="251"/>
        <end position="287"/>
    </location>
</feature>
<dbReference type="RefSeq" id="WP_027590959.1">
    <property type="nucleotide sequence ID" value="NZ_FMUP01000002.1"/>
</dbReference>
<evidence type="ECO:0000259" key="4">
    <source>
        <dbReference type="PROSITE" id="PS50112"/>
    </source>
</evidence>
<proteinExistence type="predicted"/>
<dbReference type="InterPro" id="IPR052155">
    <property type="entry name" value="Biofilm_reg_signaling"/>
</dbReference>
<dbReference type="EMBL" id="JTAK01000004">
    <property type="protein sequence ID" value="KHO64411.1"/>
    <property type="molecule type" value="Genomic_DNA"/>
</dbReference>
<feature type="domain" description="HAMP" evidence="6">
    <location>
        <begin position="194"/>
        <end position="246"/>
    </location>
</feature>
<keyword evidence="3" id="KW-1133">Transmembrane helix</keyword>
<evidence type="ECO:0000313" key="10">
    <source>
        <dbReference type="Proteomes" id="UP000030980"/>
    </source>
</evidence>
<dbReference type="CDD" id="cd01949">
    <property type="entry name" value="GGDEF"/>
    <property type="match status" value="1"/>
</dbReference>
<dbReference type="PROSITE" id="PS50112">
    <property type="entry name" value="PAS"/>
    <property type="match status" value="1"/>
</dbReference>
<organism evidence="8 10">
    <name type="scientific">Pseudomonas flexibilis</name>
    <dbReference type="NCBI Taxonomy" id="706570"/>
    <lineage>
        <taxon>Bacteria</taxon>
        <taxon>Pseudomonadati</taxon>
        <taxon>Pseudomonadota</taxon>
        <taxon>Gammaproteobacteria</taxon>
        <taxon>Pseudomonadales</taxon>
        <taxon>Pseudomonadaceae</taxon>
        <taxon>Pseudomonas</taxon>
    </lineage>
</organism>
<protein>
    <submittedName>
        <fullName evidence="9">PAS domain S-box-containing protein/diguanylate cyclase (GGDEF) domain-containing protein</fullName>
    </submittedName>
</protein>
<evidence type="ECO:0000256" key="1">
    <source>
        <dbReference type="ARBA" id="ARBA00022777"/>
    </source>
</evidence>
<feature type="domain" description="EAL" evidence="5">
    <location>
        <begin position="534"/>
        <end position="785"/>
    </location>
</feature>
<dbReference type="GO" id="GO:0016301">
    <property type="term" value="F:kinase activity"/>
    <property type="evidence" value="ECO:0007669"/>
    <property type="project" value="UniProtKB-KW"/>
</dbReference>
<dbReference type="AlphaFoldDB" id="A0A0B2D892"/>
<dbReference type="Pfam" id="PF08448">
    <property type="entry name" value="PAS_4"/>
    <property type="match status" value="1"/>
</dbReference>
<dbReference type="PANTHER" id="PTHR44757">
    <property type="entry name" value="DIGUANYLATE CYCLASE DGCP"/>
    <property type="match status" value="1"/>
</dbReference>
<dbReference type="PATRIC" id="fig|706570.3.peg.280"/>
<dbReference type="EMBL" id="FTMC01000001">
    <property type="protein sequence ID" value="SIP88209.1"/>
    <property type="molecule type" value="Genomic_DNA"/>
</dbReference>
<dbReference type="SMART" id="SM00267">
    <property type="entry name" value="GGDEF"/>
    <property type="match status" value="1"/>
</dbReference>
<evidence type="ECO:0000259" key="7">
    <source>
        <dbReference type="PROSITE" id="PS50887"/>
    </source>
</evidence>
<keyword evidence="3" id="KW-0812">Transmembrane</keyword>
<dbReference type="InterPro" id="IPR003660">
    <property type="entry name" value="HAMP_dom"/>
</dbReference>
<dbReference type="Pfam" id="PF00563">
    <property type="entry name" value="EAL"/>
    <property type="match status" value="1"/>
</dbReference>
<keyword evidence="2" id="KW-0175">Coiled coil</keyword>
<name>A0A0B2D892_9PSED</name>
<dbReference type="Gene3D" id="6.10.340.10">
    <property type="match status" value="1"/>
</dbReference>
<keyword evidence="1" id="KW-0808">Transferase</keyword>
<dbReference type="Pfam" id="PF00672">
    <property type="entry name" value="HAMP"/>
    <property type="match status" value="1"/>
</dbReference>
<dbReference type="GO" id="GO:0007165">
    <property type="term" value="P:signal transduction"/>
    <property type="evidence" value="ECO:0007669"/>
    <property type="project" value="InterPro"/>
</dbReference>
<keyword evidence="1" id="KW-0418">Kinase</keyword>
<evidence type="ECO:0000256" key="3">
    <source>
        <dbReference type="SAM" id="Phobius"/>
    </source>
</evidence>
<dbReference type="Gene3D" id="3.20.20.450">
    <property type="entry name" value="EAL domain"/>
    <property type="match status" value="1"/>
</dbReference>
<dbReference type="SUPFAM" id="SSF141868">
    <property type="entry name" value="EAL domain-like"/>
    <property type="match status" value="1"/>
</dbReference>
<dbReference type="NCBIfam" id="TIGR00254">
    <property type="entry name" value="GGDEF"/>
    <property type="match status" value="1"/>
</dbReference>
<feature type="coiled-coil region" evidence="2">
    <location>
        <begin position="520"/>
        <end position="549"/>
    </location>
</feature>
<dbReference type="Proteomes" id="UP000186079">
    <property type="component" value="Unassembled WGS sequence"/>
</dbReference>
<dbReference type="SUPFAM" id="SSF158472">
    <property type="entry name" value="HAMP domain-like"/>
    <property type="match status" value="1"/>
</dbReference>
<keyword evidence="10" id="KW-1185">Reference proteome</keyword>
<reference evidence="9 11" key="2">
    <citation type="submission" date="2017-01" db="EMBL/GenBank/DDBJ databases">
        <authorList>
            <person name="Mah S.A."/>
            <person name="Swanson W.J."/>
            <person name="Moy G.W."/>
            <person name="Vacquier V.D."/>
        </authorList>
    </citation>
    <scope>NUCLEOTIDE SEQUENCE [LARGE SCALE GENOMIC DNA]</scope>
    <source>
        <strain evidence="9 11">ATCC 29606</strain>
    </source>
</reference>
<dbReference type="PROSITE" id="PS50883">
    <property type="entry name" value="EAL"/>
    <property type="match status" value="1"/>
</dbReference>
<reference evidence="8 10" key="1">
    <citation type="submission" date="2014-11" db="EMBL/GenBank/DDBJ databases">
        <title>Genome sequence of Pseudomonas tuomuerensis JCM 14085.</title>
        <authorList>
            <person name="Shin S.-K."/>
            <person name="Yi H."/>
        </authorList>
    </citation>
    <scope>NUCLEOTIDE SEQUENCE [LARGE SCALE GENOMIC DNA]</scope>
    <source>
        <strain evidence="8 10">JCM 14085</strain>
    </source>
</reference>
<feature type="transmembrane region" description="Helical" evidence="3">
    <location>
        <begin position="170"/>
        <end position="192"/>
    </location>
</feature>
<dbReference type="PANTHER" id="PTHR44757:SF2">
    <property type="entry name" value="BIOFILM ARCHITECTURE MAINTENANCE PROTEIN MBAA"/>
    <property type="match status" value="1"/>
</dbReference>
<dbReference type="OrthoDB" id="9804951at2"/>
<dbReference type="SUPFAM" id="SSF55073">
    <property type="entry name" value="Nucleotide cyclase"/>
    <property type="match status" value="1"/>
</dbReference>
<dbReference type="SUPFAM" id="SSF55785">
    <property type="entry name" value="PYP-like sensor domain (PAS domain)"/>
    <property type="match status" value="1"/>
</dbReference>
<evidence type="ECO:0000313" key="9">
    <source>
        <dbReference type="EMBL" id="SIP88209.1"/>
    </source>
</evidence>
<dbReference type="CDD" id="cd01948">
    <property type="entry name" value="EAL"/>
    <property type="match status" value="1"/>
</dbReference>
<accession>A0A0B2D892</accession>
<dbReference type="InterPro" id="IPR043128">
    <property type="entry name" value="Rev_trsase/Diguanyl_cyclase"/>
</dbReference>
<dbReference type="Gene3D" id="3.30.70.270">
    <property type="match status" value="1"/>
</dbReference>
<dbReference type="CDD" id="cd06225">
    <property type="entry name" value="HAMP"/>
    <property type="match status" value="1"/>
</dbReference>
<dbReference type="SMART" id="SM00052">
    <property type="entry name" value="EAL"/>
    <property type="match status" value="1"/>
</dbReference>
<dbReference type="Proteomes" id="UP000030980">
    <property type="component" value="Unassembled WGS sequence"/>
</dbReference>
<evidence type="ECO:0000259" key="6">
    <source>
        <dbReference type="PROSITE" id="PS50885"/>
    </source>
</evidence>
<dbReference type="Gene3D" id="3.30.450.20">
    <property type="entry name" value="PAS domain"/>
    <property type="match status" value="1"/>
</dbReference>
<dbReference type="InterPro" id="IPR001633">
    <property type="entry name" value="EAL_dom"/>
</dbReference>
<dbReference type="SMART" id="SM00091">
    <property type="entry name" value="PAS"/>
    <property type="match status" value="1"/>
</dbReference>